<organism evidence="2">
    <name type="scientific">Salix viminalis</name>
    <name type="common">Common osier</name>
    <name type="synonym">Basket willow</name>
    <dbReference type="NCBI Taxonomy" id="40686"/>
    <lineage>
        <taxon>Eukaryota</taxon>
        <taxon>Viridiplantae</taxon>
        <taxon>Streptophyta</taxon>
        <taxon>Embryophyta</taxon>
        <taxon>Tracheophyta</taxon>
        <taxon>Spermatophyta</taxon>
        <taxon>Magnoliopsida</taxon>
        <taxon>eudicotyledons</taxon>
        <taxon>Gunneridae</taxon>
        <taxon>Pentapetalae</taxon>
        <taxon>rosids</taxon>
        <taxon>fabids</taxon>
        <taxon>Malpighiales</taxon>
        <taxon>Salicaceae</taxon>
        <taxon>Saliceae</taxon>
        <taxon>Salix</taxon>
    </lineage>
</organism>
<accession>A0A6N2KEG3</accession>
<dbReference type="EMBL" id="CAADRP010000335">
    <property type="protein sequence ID" value="VFU26844.1"/>
    <property type="molecule type" value="Genomic_DNA"/>
</dbReference>
<dbReference type="AlphaFoldDB" id="A0A6N2KEG3"/>
<evidence type="ECO:0000313" key="2">
    <source>
        <dbReference type="EMBL" id="VFU26844.1"/>
    </source>
</evidence>
<keyword evidence="1" id="KW-0812">Transmembrane</keyword>
<gene>
    <name evidence="2" type="ORF">SVIM_LOCUS76217</name>
</gene>
<keyword evidence="1" id="KW-0472">Membrane</keyword>
<name>A0A6N2KEG3_SALVM</name>
<feature type="transmembrane region" description="Helical" evidence="1">
    <location>
        <begin position="21"/>
        <end position="41"/>
    </location>
</feature>
<keyword evidence="1" id="KW-1133">Transmembrane helix</keyword>
<evidence type="ECO:0000256" key="1">
    <source>
        <dbReference type="SAM" id="Phobius"/>
    </source>
</evidence>
<reference evidence="2" key="1">
    <citation type="submission" date="2019-03" db="EMBL/GenBank/DDBJ databases">
        <authorList>
            <person name="Mank J."/>
            <person name="Almeida P."/>
        </authorList>
    </citation>
    <scope>NUCLEOTIDE SEQUENCE</scope>
    <source>
        <strain evidence="2">78183</strain>
    </source>
</reference>
<feature type="transmembrane region" description="Helical" evidence="1">
    <location>
        <begin position="74"/>
        <end position="91"/>
    </location>
</feature>
<proteinExistence type="predicted"/>
<protein>
    <submittedName>
        <fullName evidence="2">Uncharacterized protein</fullName>
    </submittedName>
</protein>
<sequence length="93" mass="11022">MTKWILALTQFPVARKRHLTLATWIWILIWVVILASYHPLIQTLISQAHPKRLQNVKIHLKENLLWVIVRGKRTAFHSLLNLMSWIILILVQL</sequence>